<reference evidence="1 2" key="2">
    <citation type="submission" date="2018-11" db="EMBL/GenBank/DDBJ databases">
        <authorList>
            <consortium name="Pathogen Informatics"/>
        </authorList>
    </citation>
    <scope>NUCLEOTIDE SEQUENCE [LARGE SCALE GENOMIC DNA]</scope>
</reference>
<reference evidence="3" key="1">
    <citation type="submission" date="2017-02" db="UniProtKB">
        <authorList>
            <consortium name="WormBaseParasite"/>
        </authorList>
    </citation>
    <scope>IDENTIFICATION</scope>
</reference>
<accession>A0A0R3WGE6</accession>
<sequence length="95" mass="10863">MQQTSGFTILNPFSTVTYCGPFQQCVGILKIGNFGRSVSDSLDKNINVVKVEISVWMQTRRGSIQRFVSGSMQFLHIAFQDTNNMFRRIPLWLDL</sequence>
<name>A0A0R3WGE6_TAEAS</name>
<proteinExistence type="predicted"/>
<evidence type="ECO:0000313" key="2">
    <source>
        <dbReference type="Proteomes" id="UP000282613"/>
    </source>
</evidence>
<protein>
    <submittedName>
        <fullName evidence="3">Ovule protein</fullName>
    </submittedName>
</protein>
<evidence type="ECO:0000313" key="1">
    <source>
        <dbReference type="EMBL" id="VDK46792.1"/>
    </source>
</evidence>
<evidence type="ECO:0000313" key="3">
    <source>
        <dbReference type="WBParaSite" id="TASK_0000993901-mRNA-1"/>
    </source>
</evidence>
<keyword evidence="2" id="KW-1185">Reference proteome</keyword>
<organism evidence="3">
    <name type="scientific">Taenia asiatica</name>
    <name type="common">Asian tapeworm</name>
    <dbReference type="NCBI Taxonomy" id="60517"/>
    <lineage>
        <taxon>Eukaryota</taxon>
        <taxon>Metazoa</taxon>
        <taxon>Spiralia</taxon>
        <taxon>Lophotrochozoa</taxon>
        <taxon>Platyhelminthes</taxon>
        <taxon>Cestoda</taxon>
        <taxon>Eucestoda</taxon>
        <taxon>Cyclophyllidea</taxon>
        <taxon>Taeniidae</taxon>
        <taxon>Taenia</taxon>
    </lineage>
</organism>
<gene>
    <name evidence="1" type="ORF">TASK_LOCUS9940</name>
</gene>
<dbReference type="Proteomes" id="UP000282613">
    <property type="component" value="Unassembled WGS sequence"/>
</dbReference>
<dbReference type="EMBL" id="UYRS01019775">
    <property type="protein sequence ID" value="VDK46792.1"/>
    <property type="molecule type" value="Genomic_DNA"/>
</dbReference>
<dbReference type="WBParaSite" id="TASK_0000993901-mRNA-1">
    <property type="protein sequence ID" value="TASK_0000993901-mRNA-1"/>
    <property type="gene ID" value="TASK_0000993901"/>
</dbReference>
<dbReference type="AlphaFoldDB" id="A0A0R3WGE6"/>